<feature type="transmembrane region" description="Helical" evidence="7">
    <location>
        <begin position="50"/>
        <end position="71"/>
    </location>
</feature>
<dbReference type="InterPro" id="IPR029032">
    <property type="entry name" value="AhpD-like"/>
</dbReference>
<proteinExistence type="predicted"/>
<evidence type="ECO:0000256" key="7">
    <source>
        <dbReference type="SAM" id="Phobius"/>
    </source>
</evidence>
<dbReference type="InterPro" id="IPR011701">
    <property type="entry name" value="MFS"/>
</dbReference>
<feature type="transmembrane region" description="Helical" evidence="7">
    <location>
        <begin position="146"/>
        <end position="167"/>
    </location>
</feature>
<feature type="transmembrane region" description="Helical" evidence="7">
    <location>
        <begin position="21"/>
        <end position="44"/>
    </location>
</feature>
<accession>A0ABW0ZSL8</accession>
<dbReference type="PROSITE" id="PS50850">
    <property type="entry name" value="MFS"/>
    <property type="match status" value="1"/>
</dbReference>
<dbReference type="RefSeq" id="WP_378280985.1">
    <property type="nucleotide sequence ID" value="NZ_JBHSON010000007.1"/>
</dbReference>
<evidence type="ECO:0000256" key="2">
    <source>
        <dbReference type="ARBA" id="ARBA00022448"/>
    </source>
</evidence>
<dbReference type="EMBL" id="JBHSON010000007">
    <property type="protein sequence ID" value="MFC5745362.1"/>
    <property type="molecule type" value="Genomic_DNA"/>
</dbReference>
<dbReference type="Pfam" id="PF07690">
    <property type="entry name" value="MFS_1"/>
    <property type="match status" value="1"/>
</dbReference>
<feature type="transmembrane region" description="Helical" evidence="7">
    <location>
        <begin position="112"/>
        <end position="134"/>
    </location>
</feature>
<keyword evidence="3 7" id="KW-0812">Transmembrane</keyword>
<protein>
    <submittedName>
        <fullName evidence="9">MFS transporter</fullName>
    </submittedName>
</protein>
<dbReference type="InterPro" id="IPR020846">
    <property type="entry name" value="MFS_dom"/>
</dbReference>
<name>A0ABW0ZSL8_9ACTN</name>
<gene>
    <name evidence="9" type="ORF">ACFPZN_07080</name>
</gene>
<dbReference type="PANTHER" id="PTHR43791:SF36">
    <property type="entry name" value="TRANSPORTER, PUTATIVE (AFU_ORTHOLOGUE AFUA_6G08340)-RELATED"/>
    <property type="match status" value="1"/>
</dbReference>
<dbReference type="SUPFAM" id="SSF69118">
    <property type="entry name" value="AhpD-like"/>
    <property type="match status" value="1"/>
</dbReference>
<evidence type="ECO:0000256" key="6">
    <source>
        <dbReference type="SAM" id="MobiDB-lite"/>
    </source>
</evidence>
<sequence length="668" mass="71916">MHPRPPHPVPPEIMRKVSRRIFPIILAGYFIAILDRSNVAVAALTMNERIGLTAAQYGLGAGLFFLTYVALEIPSNAVLAKVGARAWLARIMITWGVVAAAMAFVSGPGSFYALRLLLGAAEAGFLPGVIFYLARWYPAEYRGRAFGTLLLAAPLAGVISAPLGGQLLRLDGLLGLDGWQWLFLLEAAPAVVLGFVLLRHLSDDPRTAPWLADDERRVLLAALDTGSARSGEPREDGRNALGSRAVWAVLLSPVVLTFAVIGFLLQANTTGLQLWMPSIMKSAFGAGTTAATLLAAVPYLVAALAAWAGGRLVDRRGGVRPQIIVPCLLAAAGMTASVLVGGGAVGFALLAFGGGVVTWAFPAFWKICSQLTTGAAAAVSIALINATGSLAGFAMPWIIGEVRQRTDSFSVPMYLISGGLVLAAVLCWTVSGRIADPPVGPPRRGTSESEPPAPAEAESGEGLVKTAPARARKRAPRKENTMVRINVPEGEDPMAYVMSKAGSPTLNRHRAESMAAQYDNESTLSPRERELCRMLMAHMMGCNHCRQVRMWRDRPGFCEEPIPESFYANVLQYASAPDYTERERLAAEFCERHGGDHLSLAQDEDFWERMHAAFGDEEIVDLCIMAGTWEAGRRMFQVLQVDGMCGVPAADGEIELKMPRVVEQARRR</sequence>
<feature type="domain" description="Major facilitator superfamily (MFS) profile" evidence="8">
    <location>
        <begin position="21"/>
        <end position="435"/>
    </location>
</feature>
<feature type="transmembrane region" description="Helical" evidence="7">
    <location>
        <begin position="87"/>
        <end position="106"/>
    </location>
</feature>
<keyword evidence="4 7" id="KW-1133">Transmembrane helix</keyword>
<dbReference type="Proteomes" id="UP001596074">
    <property type="component" value="Unassembled WGS sequence"/>
</dbReference>
<feature type="transmembrane region" description="Helical" evidence="7">
    <location>
        <begin position="245"/>
        <end position="265"/>
    </location>
</feature>
<dbReference type="SUPFAM" id="SSF103473">
    <property type="entry name" value="MFS general substrate transporter"/>
    <property type="match status" value="1"/>
</dbReference>
<evidence type="ECO:0000313" key="10">
    <source>
        <dbReference type="Proteomes" id="UP001596074"/>
    </source>
</evidence>
<dbReference type="Gene3D" id="1.20.1290.10">
    <property type="entry name" value="AhpD-like"/>
    <property type="match status" value="1"/>
</dbReference>
<feature type="transmembrane region" description="Helical" evidence="7">
    <location>
        <begin position="285"/>
        <end position="307"/>
    </location>
</feature>
<feature type="region of interest" description="Disordered" evidence="6">
    <location>
        <begin position="437"/>
        <end position="479"/>
    </location>
</feature>
<evidence type="ECO:0000313" key="9">
    <source>
        <dbReference type="EMBL" id="MFC5745362.1"/>
    </source>
</evidence>
<feature type="transmembrane region" description="Helical" evidence="7">
    <location>
        <begin position="319"/>
        <end position="339"/>
    </location>
</feature>
<dbReference type="InterPro" id="IPR036259">
    <property type="entry name" value="MFS_trans_sf"/>
</dbReference>
<evidence type="ECO:0000259" key="8">
    <source>
        <dbReference type="PROSITE" id="PS50850"/>
    </source>
</evidence>
<organism evidence="9 10">
    <name type="scientific">Actinomadura rugatobispora</name>
    <dbReference type="NCBI Taxonomy" id="1994"/>
    <lineage>
        <taxon>Bacteria</taxon>
        <taxon>Bacillati</taxon>
        <taxon>Actinomycetota</taxon>
        <taxon>Actinomycetes</taxon>
        <taxon>Streptosporangiales</taxon>
        <taxon>Thermomonosporaceae</taxon>
        <taxon>Actinomadura</taxon>
    </lineage>
</organism>
<dbReference type="CDD" id="cd17319">
    <property type="entry name" value="MFS_ExuT_GudP_like"/>
    <property type="match status" value="1"/>
</dbReference>
<evidence type="ECO:0000256" key="1">
    <source>
        <dbReference type="ARBA" id="ARBA00004651"/>
    </source>
</evidence>
<feature type="transmembrane region" description="Helical" evidence="7">
    <location>
        <begin position="411"/>
        <end position="430"/>
    </location>
</feature>
<feature type="transmembrane region" description="Helical" evidence="7">
    <location>
        <begin position="179"/>
        <end position="198"/>
    </location>
</feature>
<evidence type="ECO:0000256" key="3">
    <source>
        <dbReference type="ARBA" id="ARBA00022692"/>
    </source>
</evidence>
<dbReference type="PANTHER" id="PTHR43791">
    <property type="entry name" value="PERMEASE-RELATED"/>
    <property type="match status" value="1"/>
</dbReference>
<comment type="subcellular location">
    <subcellularLocation>
        <location evidence="1">Cell membrane</location>
        <topology evidence="1">Multi-pass membrane protein</topology>
    </subcellularLocation>
</comment>
<keyword evidence="5 7" id="KW-0472">Membrane</keyword>
<comment type="caution">
    <text evidence="9">The sequence shown here is derived from an EMBL/GenBank/DDBJ whole genome shotgun (WGS) entry which is preliminary data.</text>
</comment>
<feature type="transmembrane region" description="Helical" evidence="7">
    <location>
        <begin position="377"/>
        <end position="399"/>
    </location>
</feature>
<feature type="transmembrane region" description="Helical" evidence="7">
    <location>
        <begin position="345"/>
        <end position="365"/>
    </location>
</feature>
<evidence type="ECO:0000256" key="5">
    <source>
        <dbReference type="ARBA" id="ARBA00023136"/>
    </source>
</evidence>
<keyword evidence="2" id="KW-0813">Transport</keyword>
<keyword evidence="10" id="KW-1185">Reference proteome</keyword>
<reference evidence="10" key="1">
    <citation type="journal article" date="2019" name="Int. J. Syst. Evol. Microbiol.">
        <title>The Global Catalogue of Microorganisms (GCM) 10K type strain sequencing project: providing services to taxonomists for standard genome sequencing and annotation.</title>
        <authorList>
            <consortium name="The Broad Institute Genomics Platform"/>
            <consortium name="The Broad Institute Genome Sequencing Center for Infectious Disease"/>
            <person name="Wu L."/>
            <person name="Ma J."/>
        </authorList>
    </citation>
    <scope>NUCLEOTIDE SEQUENCE [LARGE SCALE GENOMIC DNA]</scope>
    <source>
        <strain evidence="10">KCTC 42087</strain>
    </source>
</reference>
<dbReference type="Gene3D" id="1.20.1250.20">
    <property type="entry name" value="MFS general substrate transporter like domains"/>
    <property type="match status" value="2"/>
</dbReference>
<evidence type="ECO:0000256" key="4">
    <source>
        <dbReference type="ARBA" id="ARBA00022989"/>
    </source>
</evidence>